<dbReference type="InterPro" id="IPR010978">
    <property type="entry name" value="tRNA-bd_arm"/>
</dbReference>
<feature type="binding site" evidence="7">
    <location>
        <position position="227"/>
    </location>
    <ligand>
        <name>L-serine</name>
        <dbReference type="ChEBI" id="CHEBI:33384"/>
    </ligand>
</feature>
<feature type="domain" description="Aminoacyl-transfer RNA synthetases class-II family profile" evidence="9">
    <location>
        <begin position="169"/>
        <end position="411"/>
    </location>
</feature>
<dbReference type="GO" id="GO:0005737">
    <property type="term" value="C:cytoplasm"/>
    <property type="evidence" value="ECO:0007669"/>
    <property type="project" value="UniProtKB-SubCell"/>
</dbReference>
<comment type="similarity">
    <text evidence="6">Belongs to the class-II aminoacyl-tRNA synthetase family. Type-1 seryl-tRNA synthetase subfamily.</text>
</comment>
<organism evidence="10 11">
    <name type="scientific">Candidatus Uhrbacteria bacterium RIFCSPHIGHO2_12_FULL_60_25</name>
    <dbReference type="NCBI Taxonomy" id="1802399"/>
    <lineage>
        <taxon>Bacteria</taxon>
        <taxon>Candidatus Uhriibacteriota</taxon>
    </lineage>
</organism>
<keyword evidence="5 6" id="KW-0030">Aminoacyl-tRNA synthetase</keyword>
<dbReference type="UniPathway" id="UPA00906">
    <property type="reaction ID" value="UER00895"/>
</dbReference>
<evidence type="ECO:0000256" key="7">
    <source>
        <dbReference type="PIRSR" id="PIRSR001529-1"/>
    </source>
</evidence>
<dbReference type="PIRSF" id="PIRSF001529">
    <property type="entry name" value="Ser-tRNA-synth_IIa"/>
    <property type="match status" value="1"/>
</dbReference>
<accession>A0A1F7UKB0</accession>
<feature type="site" description="Important for serine binding" evidence="7">
    <location>
        <position position="386"/>
    </location>
</feature>
<feature type="binding site" evidence="6 7">
    <location>
        <position position="281"/>
    </location>
    <ligand>
        <name>L-serine</name>
        <dbReference type="ChEBI" id="CHEBI:33384"/>
    </ligand>
</feature>
<dbReference type="GO" id="GO:0016260">
    <property type="term" value="P:selenocysteine biosynthetic process"/>
    <property type="evidence" value="ECO:0007669"/>
    <property type="project" value="UniProtKB-UniRule"/>
</dbReference>
<evidence type="ECO:0000256" key="1">
    <source>
        <dbReference type="ARBA" id="ARBA00022598"/>
    </source>
</evidence>
<name>A0A1F7UKB0_9BACT</name>
<keyword evidence="4 6" id="KW-0648">Protein biosynthesis</keyword>
<dbReference type="InterPro" id="IPR002314">
    <property type="entry name" value="aa-tRNA-synt_IIb"/>
</dbReference>
<feature type="binding site" evidence="6">
    <location>
        <position position="386"/>
    </location>
    <ligand>
        <name>L-serine</name>
        <dbReference type="ChEBI" id="CHEBI:33384"/>
    </ligand>
</feature>
<dbReference type="GO" id="GO:0005524">
    <property type="term" value="F:ATP binding"/>
    <property type="evidence" value="ECO:0007669"/>
    <property type="project" value="UniProtKB-UniRule"/>
</dbReference>
<comment type="catalytic activity">
    <reaction evidence="6">
        <text>tRNA(Ser) + L-serine + ATP = L-seryl-tRNA(Ser) + AMP + diphosphate + H(+)</text>
        <dbReference type="Rhea" id="RHEA:12292"/>
        <dbReference type="Rhea" id="RHEA-COMP:9669"/>
        <dbReference type="Rhea" id="RHEA-COMP:9703"/>
        <dbReference type="ChEBI" id="CHEBI:15378"/>
        <dbReference type="ChEBI" id="CHEBI:30616"/>
        <dbReference type="ChEBI" id="CHEBI:33019"/>
        <dbReference type="ChEBI" id="CHEBI:33384"/>
        <dbReference type="ChEBI" id="CHEBI:78442"/>
        <dbReference type="ChEBI" id="CHEBI:78533"/>
        <dbReference type="ChEBI" id="CHEBI:456215"/>
        <dbReference type="EC" id="6.1.1.11"/>
    </reaction>
</comment>
<keyword evidence="1 6" id="KW-0436">Ligase</keyword>
<keyword evidence="2 6" id="KW-0547">Nucleotide-binding</keyword>
<comment type="function">
    <text evidence="6">Catalyzes the attachment of serine to tRNA(Ser). Is also able to aminoacylate tRNA(Sec) with serine, to form the misacylated tRNA L-seryl-tRNA(Sec), which will be further converted into selenocysteinyl-tRNA(Sec).</text>
</comment>
<comment type="domain">
    <text evidence="6">Consists of two distinct domains, a catalytic core and a N-terminal extension that is involved in tRNA binding.</text>
</comment>
<keyword evidence="3 6" id="KW-0067">ATP-binding</keyword>
<evidence type="ECO:0000313" key="11">
    <source>
        <dbReference type="Proteomes" id="UP000176603"/>
    </source>
</evidence>
<sequence>MLDIKYIREHGDDVRKNCRLRNVNVDIDSLLKLDADRLALLRDVQALRQERNEIAETMKTASQEQRPGLVERGKQLKQLIGVQEADLASAEEAWMNLLLQIPNRSHPDAPVGENDAMNVEVRRSAEPHSIRDVKDHVELGKSLDVLDFERGAKVTGAKFYYLKGRLAILEQALVRFALDELMGHHFVPLTTPDLAKDEVVIGTGFQPRGPESQIYSIENADLSLIGTAEITTAGYHMNEALDEDRLPLRYASLSHCYRTEAGAYGRESYGLYRVHQFTKVEMFVYATPEQSEAMHVELVRIEEDLWKKLGIPVRTVDICTGDLGGMAYRKFDLEAWMPGKSAGEKKGDWGEVTSASNCTDFQARRLGIKVRRRSGSVELLHTLNGTAIATSRALIAIMENYQQPDGSIKIPTVLVPYCGFGKIG</sequence>
<gene>
    <name evidence="6" type="primary">serS</name>
    <name evidence="10" type="ORF">A3E39_04500</name>
</gene>
<feature type="binding site" evidence="8">
    <location>
        <begin position="274"/>
        <end position="277"/>
    </location>
    <ligand>
        <name>ATP</name>
        <dbReference type="ChEBI" id="CHEBI:30616"/>
    </ligand>
</feature>
<dbReference type="PROSITE" id="PS50862">
    <property type="entry name" value="AA_TRNA_LIGASE_II"/>
    <property type="match status" value="1"/>
</dbReference>
<dbReference type="EC" id="6.1.1.11" evidence="6"/>
<dbReference type="GO" id="GO:0004828">
    <property type="term" value="F:serine-tRNA ligase activity"/>
    <property type="evidence" value="ECO:0007669"/>
    <property type="project" value="UniProtKB-UniRule"/>
</dbReference>
<feature type="binding site" evidence="6 8">
    <location>
        <begin position="351"/>
        <end position="354"/>
    </location>
    <ligand>
        <name>ATP</name>
        <dbReference type="ChEBI" id="CHEBI:30616"/>
    </ligand>
</feature>
<dbReference type="STRING" id="1802399.A3E39_04500"/>
<protein>
    <recommendedName>
        <fullName evidence="6">Serine--tRNA ligase</fullName>
        <ecNumber evidence="6">6.1.1.11</ecNumber>
    </recommendedName>
    <alternativeName>
        <fullName evidence="6">Seryl-tRNA synthetase</fullName>
        <shortName evidence="6">SerRS</shortName>
    </alternativeName>
    <alternativeName>
        <fullName evidence="6">Seryl-tRNA(Ser/Sec) synthetase</fullName>
    </alternativeName>
</protein>
<comment type="pathway">
    <text evidence="6">Aminoacyl-tRNA biosynthesis; selenocysteinyl-tRNA(Sec) biosynthesis; L-seryl-tRNA(Sec) from L-serine and tRNA(Sec): step 1/1.</text>
</comment>
<dbReference type="InterPro" id="IPR002317">
    <property type="entry name" value="Ser-tRNA-ligase_type_1"/>
</dbReference>
<dbReference type="InterPro" id="IPR015866">
    <property type="entry name" value="Ser-tRNA-synth_1_N"/>
</dbReference>
<evidence type="ECO:0000256" key="5">
    <source>
        <dbReference type="ARBA" id="ARBA00023146"/>
    </source>
</evidence>
<comment type="caution">
    <text evidence="10">The sequence shown here is derived from an EMBL/GenBank/DDBJ whole genome shotgun (WGS) entry which is preliminary data.</text>
</comment>
<dbReference type="Gene3D" id="1.10.287.40">
    <property type="entry name" value="Serine-tRNA synthetase, tRNA binding domain"/>
    <property type="match status" value="1"/>
</dbReference>
<dbReference type="Pfam" id="PF02403">
    <property type="entry name" value="Seryl_tRNA_N"/>
    <property type="match status" value="1"/>
</dbReference>
<dbReference type="EMBL" id="MGEH01000037">
    <property type="protein sequence ID" value="OGL78147.1"/>
    <property type="molecule type" value="Genomic_DNA"/>
</dbReference>
<dbReference type="AlphaFoldDB" id="A0A1F7UKB0"/>
<dbReference type="InterPro" id="IPR006195">
    <property type="entry name" value="aa-tRNA-synth_II"/>
</dbReference>
<dbReference type="PRINTS" id="PR00981">
    <property type="entry name" value="TRNASYNTHSER"/>
</dbReference>
<dbReference type="Gene3D" id="3.30.930.10">
    <property type="entry name" value="Bira Bifunctional Protein, Domain 2"/>
    <property type="match status" value="1"/>
</dbReference>
<feature type="binding site" evidence="6 8">
    <location>
        <begin position="258"/>
        <end position="260"/>
    </location>
    <ligand>
        <name>ATP</name>
        <dbReference type="ChEBI" id="CHEBI:30616"/>
    </ligand>
</feature>
<evidence type="ECO:0000256" key="8">
    <source>
        <dbReference type="PIRSR" id="PIRSR001529-2"/>
    </source>
</evidence>
<dbReference type="SUPFAM" id="SSF55681">
    <property type="entry name" value="Class II aaRS and biotin synthetases"/>
    <property type="match status" value="1"/>
</dbReference>
<comment type="subunit">
    <text evidence="6">Homodimer. The tRNA molecule binds across the dimer.</text>
</comment>
<dbReference type="HAMAP" id="MF_00176">
    <property type="entry name" value="Ser_tRNA_synth_type1"/>
    <property type="match status" value="1"/>
</dbReference>
<dbReference type="InterPro" id="IPR045864">
    <property type="entry name" value="aa-tRNA-synth_II/BPL/LPL"/>
</dbReference>
<evidence type="ECO:0000259" key="9">
    <source>
        <dbReference type="PROSITE" id="PS50862"/>
    </source>
</evidence>
<dbReference type="NCBIfam" id="TIGR00414">
    <property type="entry name" value="serS"/>
    <property type="match status" value="1"/>
</dbReference>
<feature type="binding site" evidence="6">
    <location>
        <begin position="227"/>
        <end position="229"/>
    </location>
    <ligand>
        <name>L-serine</name>
        <dbReference type="ChEBI" id="CHEBI:33384"/>
    </ligand>
</feature>
<comment type="subcellular location">
    <subcellularLocation>
        <location evidence="6">Cytoplasm</location>
    </subcellularLocation>
</comment>
<evidence type="ECO:0000256" key="4">
    <source>
        <dbReference type="ARBA" id="ARBA00022917"/>
    </source>
</evidence>
<evidence type="ECO:0000256" key="3">
    <source>
        <dbReference type="ARBA" id="ARBA00022840"/>
    </source>
</evidence>
<feature type="binding site" evidence="6">
    <location>
        <position position="274"/>
    </location>
    <ligand>
        <name>ATP</name>
        <dbReference type="ChEBI" id="CHEBI:30616"/>
    </ligand>
</feature>
<dbReference type="SUPFAM" id="SSF46589">
    <property type="entry name" value="tRNA-binding arm"/>
    <property type="match status" value="1"/>
</dbReference>
<dbReference type="GO" id="GO:0006434">
    <property type="term" value="P:seryl-tRNA aminoacylation"/>
    <property type="evidence" value="ECO:0007669"/>
    <property type="project" value="UniProtKB-UniRule"/>
</dbReference>
<dbReference type="InterPro" id="IPR033729">
    <property type="entry name" value="SerRS_core"/>
</dbReference>
<feature type="binding site" evidence="7">
    <location>
        <position position="258"/>
    </location>
    <ligand>
        <name>L-serine</name>
        <dbReference type="ChEBI" id="CHEBI:33384"/>
    </ligand>
</feature>
<keyword evidence="6" id="KW-0963">Cytoplasm</keyword>
<feature type="binding site" evidence="7">
    <location>
        <position position="384"/>
    </location>
    <ligand>
        <name>L-serine</name>
        <dbReference type="ChEBI" id="CHEBI:33384"/>
    </ligand>
</feature>
<evidence type="ECO:0000256" key="6">
    <source>
        <dbReference type="HAMAP-Rule" id="MF_00176"/>
    </source>
</evidence>
<evidence type="ECO:0000256" key="2">
    <source>
        <dbReference type="ARBA" id="ARBA00022741"/>
    </source>
</evidence>
<comment type="catalytic activity">
    <reaction evidence="6">
        <text>tRNA(Sec) + L-serine + ATP = L-seryl-tRNA(Sec) + AMP + diphosphate + H(+)</text>
        <dbReference type="Rhea" id="RHEA:42580"/>
        <dbReference type="Rhea" id="RHEA-COMP:9742"/>
        <dbReference type="Rhea" id="RHEA-COMP:10128"/>
        <dbReference type="ChEBI" id="CHEBI:15378"/>
        <dbReference type="ChEBI" id="CHEBI:30616"/>
        <dbReference type="ChEBI" id="CHEBI:33019"/>
        <dbReference type="ChEBI" id="CHEBI:33384"/>
        <dbReference type="ChEBI" id="CHEBI:78442"/>
        <dbReference type="ChEBI" id="CHEBI:78533"/>
        <dbReference type="ChEBI" id="CHEBI:456215"/>
        <dbReference type="EC" id="6.1.1.11"/>
    </reaction>
</comment>
<proteinExistence type="inferred from homology"/>
<dbReference type="InterPro" id="IPR042103">
    <property type="entry name" value="SerRS_1_N_sf"/>
</dbReference>
<dbReference type="PANTHER" id="PTHR11778">
    <property type="entry name" value="SERYL-TRNA SYNTHETASE"/>
    <property type="match status" value="1"/>
</dbReference>
<dbReference type="Proteomes" id="UP000176603">
    <property type="component" value="Unassembled WGS sequence"/>
</dbReference>
<reference evidence="10 11" key="1">
    <citation type="journal article" date="2016" name="Nat. Commun.">
        <title>Thousands of microbial genomes shed light on interconnected biogeochemical processes in an aquifer system.</title>
        <authorList>
            <person name="Anantharaman K."/>
            <person name="Brown C.T."/>
            <person name="Hug L.A."/>
            <person name="Sharon I."/>
            <person name="Castelle C.J."/>
            <person name="Probst A.J."/>
            <person name="Thomas B.C."/>
            <person name="Singh A."/>
            <person name="Wilkins M.J."/>
            <person name="Karaoz U."/>
            <person name="Brodie E.L."/>
            <person name="Williams K.H."/>
            <person name="Hubbard S.S."/>
            <person name="Banfield J.F."/>
        </authorList>
    </citation>
    <scope>NUCLEOTIDE SEQUENCE [LARGE SCALE GENOMIC DNA]</scope>
</reference>
<evidence type="ECO:0000313" key="10">
    <source>
        <dbReference type="EMBL" id="OGL78147.1"/>
    </source>
</evidence>
<dbReference type="CDD" id="cd00770">
    <property type="entry name" value="SerRS_core"/>
    <property type="match status" value="1"/>
</dbReference>
<dbReference type="Pfam" id="PF00587">
    <property type="entry name" value="tRNA-synt_2b"/>
    <property type="match status" value="1"/>
</dbReference>